<dbReference type="InterPro" id="IPR013083">
    <property type="entry name" value="Znf_RING/FYVE/PHD"/>
</dbReference>
<evidence type="ECO:0000256" key="4">
    <source>
        <dbReference type="PROSITE-ProRule" id="PRU00146"/>
    </source>
</evidence>
<evidence type="ECO:0000256" key="5">
    <source>
        <dbReference type="SAM" id="MobiDB-lite"/>
    </source>
</evidence>
<feature type="compositionally biased region" description="Basic and acidic residues" evidence="5">
    <location>
        <begin position="757"/>
        <end position="769"/>
    </location>
</feature>
<evidence type="ECO:0000256" key="1">
    <source>
        <dbReference type="ARBA" id="ARBA00022723"/>
    </source>
</evidence>
<dbReference type="GO" id="GO:0006357">
    <property type="term" value="P:regulation of transcription by RNA polymerase II"/>
    <property type="evidence" value="ECO:0007669"/>
    <property type="project" value="TreeGrafter"/>
</dbReference>
<feature type="compositionally biased region" description="Basic residues" evidence="5">
    <location>
        <begin position="664"/>
        <end position="673"/>
    </location>
</feature>
<dbReference type="Pfam" id="PF13832">
    <property type="entry name" value="zf-HC5HC2H_2"/>
    <property type="match status" value="1"/>
</dbReference>
<keyword evidence="8" id="KW-1185">Reference proteome</keyword>
<dbReference type="AlphaFoldDB" id="A0A9W8ACS9"/>
<dbReference type="SUPFAM" id="SSF57903">
    <property type="entry name" value="FYVE/PHD zinc finger"/>
    <property type="match status" value="1"/>
</dbReference>
<feature type="compositionally biased region" description="Low complexity" evidence="5">
    <location>
        <begin position="535"/>
        <end position="556"/>
    </location>
</feature>
<feature type="compositionally biased region" description="Pro residues" evidence="5">
    <location>
        <begin position="23"/>
        <end position="32"/>
    </location>
</feature>
<evidence type="ECO:0000256" key="3">
    <source>
        <dbReference type="ARBA" id="ARBA00022833"/>
    </source>
</evidence>
<comment type="caution">
    <text evidence="7">The sequence shown here is derived from an EMBL/GenBank/DDBJ whole genome shotgun (WGS) entry which is preliminary data.</text>
</comment>
<dbReference type="InterPro" id="IPR050701">
    <property type="entry name" value="Histone_Mod_Regulator"/>
</dbReference>
<feature type="compositionally biased region" description="Basic residues" evidence="5">
    <location>
        <begin position="51"/>
        <end position="61"/>
    </location>
</feature>
<dbReference type="EMBL" id="JANBPT010000074">
    <property type="protein sequence ID" value="KAJ1928398.1"/>
    <property type="molecule type" value="Genomic_DNA"/>
</dbReference>
<feature type="compositionally biased region" description="Basic and acidic residues" evidence="5">
    <location>
        <begin position="378"/>
        <end position="390"/>
    </location>
</feature>
<reference evidence="7" key="1">
    <citation type="submission" date="2022-07" db="EMBL/GenBank/DDBJ databases">
        <title>Phylogenomic reconstructions and comparative analyses of Kickxellomycotina fungi.</title>
        <authorList>
            <person name="Reynolds N.K."/>
            <person name="Stajich J.E."/>
            <person name="Barry K."/>
            <person name="Grigoriev I.V."/>
            <person name="Crous P."/>
            <person name="Smith M.E."/>
        </authorList>
    </citation>
    <scope>NUCLEOTIDE SEQUENCE</scope>
    <source>
        <strain evidence="7">RSA 861</strain>
    </source>
</reference>
<feature type="region of interest" description="Disordered" evidence="5">
    <location>
        <begin position="535"/>
        <end position="811"/>
    </location>
</feature>
<dbReference type="GO" id="GO:0008270">
    <property type="term" value="F:zinc ion binding"/>
    <property type="evidence" value="ECO:0007669"/>
    <property type="project" value="UniProtKB-KW"/>
</dbReference>
<feature type="compositionally biased region" description="Low complexity" evidence="5">
    <location>
        <begin position="602"/>
        <end position="622"/>
    </location>
</feature>
<dbReference type="CDD" id="cd15492">
    <property type="entry name" value="PHD_BRPF_JADE_like"/>
    <property type="match status" value="1"/>
</dbReference>
<protein>
    <recommendedName>
        <fullName evidence="6">PHD-type domain-containing protein</fullName>
    </recommendedName>
</protein>
<accession>A0A9W8ACS9</accession>
<feature type="domain" description="PHD-type" evidence="6">
    <location>
        <begin position="113"/>
        <end position="167"/>
    </location>
</feature>
<sequence>MAKHDFFNTILIAEPRDASPTKAPLPCPPSPPTSVRAGSTPPTTQAAGSRSRGRPAAHRQRSPSLVADPDTRTNSGQRTKPTRGTGDHVDDDSGPGDASNETGSDDDDDDDEDPACIVCASPKVGRKNVIVFCDGQSCDIPVHQKCYDVPTIPPDDEQWFCQRCQDGVTVADTQVACCPVRTGAFKRTDRPGVYVHVVCGLWHADVDTENPERWIVANAGAPVTPCALCGKAEGLTVTCGVVDDDDGSGDDNDQSGIECPTAYHVTCAVDAGLLTVPSPPAGADPPLLCAQHKNLRRTPRRGRGRGRRSTLTRETPPRKRKLVRKASPPAARETPPRKRGRPIIHDDDEEEEEEGEEVLMAAKNDQEEGEGVAGPSVDRIKVTEATKMPKSEVTGEDAVAHSSNHRAPAEPLTPTLTAEPVPSANDSGRSSGSSTDISEPNVPVCSPPPTQPLASPLPPTQPLPRPAPRPAPKLVRRPISTGMSTLRSDAEASAPTTTLLSGTGGPVPLAHKSAPSAAAAARKPSFLRTSVPIHANTNTVVATAPAARTTPLPRRNSQGRADASPPDIGKLASAPSPARPRPTPTESTVSAPPARPRPIPAEPIVSAPPASPAITSAESTAADTPPGRPSPVTDLRRSVLQTAAAGTRSKPTPPEPAPSPTSRSRSRSRSPGRRRPERDPPTSTGRTIDRYVSSPDVPPRHDRDMDTDGDMDRYWSRSRDGRDRERGRDRDRDRDGSGDSGGNGQFRRQGSSGPSSYRERERDRDREPESAGPRNPPSNPAPRTRKPVSSAAFLPSTNGHEVGLAPNPSSTVTPPVLALDERLLALTQCLTDLRDRVVACDGLVRRQTEAAAPSLPTVNRYADLQRENEQLRLELIHWKGEATAAYRSYNETTDRLRALRRDVTALLEPLGLAALPDDGGQKTLPVPTSGTDPDTYVSRLAALVQHLASADSGATQRRTDVAKMVEGWVHHQGSPDEKIPLSPR</sequence>
<evidence type="ECO:0000256" key="2">
    <source>
        <dbReference type="ARBA" id="ARBA00022771"/>
    </source>
</evidence>
<name>A0A9W8ACS9_9FUNG</name>
<dbReference type="SMART" id="SM00249">
    <property type="entry name" value="PHD"/>
    <property type="match status" value="2"/>
</dbReference>
<dbReference type="CDD" id="cd15571">
    <property type="entry name" value="ePHD"/>
    <property type="match status" value="1"/>
</dbReference>
<dbReference type="InterPro" id="IPR001965">
    <property type="entry name" value="Znf_PHD"/>
</dbReference>
<dbReference type="InterPro" id="IPR019786">
    <property type="entry name" value="Zinc_finger_PHD-type_CS"/>
</dbReference>
<feature type="compositionally biased region" description="Low complexity" evidence="5">
    <location>
        <begin position="495"/>
        <end position="523"/>
    </location>
</feature>
<feature type="region of interest" description="Disordered" evidence="5">
    <location>
        <begin position="285"/>
        <end position="523"/>
    </location>
</feature>
<evidence type="ECO:0000259" key="6">
    <source>
        <dbReference type="PROSITE" id="PS50016"/>
    </source>
</evidence>
<dbReference type="InterPro" id="IPR011011">
    <property type="entry name" value="Znf_FYVE_PHD"/>
</dbReference>
<organism evidence="7 8">
    <name type="scientific">Tieghemiomyces parasiticus</name>
    <dbReference type="NCBI Taxonomy" id="78921"/>
    <lineage>
        <taxon>Eukaryota</taxon>
        <taxon>Fungi</taxon>
        <taxon>Fungi incertae sedis</taxon>
        <taxon>Zoopagomycota</taxon>
        <taxon>Kickxellomycotina</taxon>
        <taxon>Dimargaritomycetes</taxon>
        <taxon>Dimargaritales</taxon>
        <taxon>Dimargaritaceae</taxon>
        <taxon>Tieghemiomyces</taxon>
    </lineage>
</organism>
<keyword evidence="1" id="KW-0479">Metal-binding</keyword>
<feature type="compositionally biased region" description="Basic residues" evidence="5">
    <location>
        <begin position="293"/>
        <end position="310"/>
    </location>
</feature>
<dbReference type="PROSITE" id="PS50016">
    <property type="entry name" value="ZF_PHD_2"/>
    <property type="match status" value="1"/>
</dbReference>
<feature type="compositionally biased region" description="Basic and acidic residues" evidence="5">
    <location>
        <begin position="698"/>
        <end position="737"/>
    </location>
</feature>
<dbReference type="Gene3D" id="3.30.40.10">
    <property type="entry name" value="Zinc/RING finger domain, C3HC4 (zinc finger)"/>
    <property type="match status" value="2"/>
</dbReference>
<feature type="compositionally biased region" description="Polar residues" evidence="5">
    <location>
        <begin position="36"/>
        <end position="45"/>
    </location>
</feature>
<feature type="compositionally biased region" description="Acidic residues" evidence="5">
    <location>
        <begin position="103"/>
        <end position="114"/>
    </location>
</feature>
<feature type="compositionally biased region" description="Acidic residues" evidence="5">
    <location>
        <begin position="346"/>
        <end position="357"/>
    </location>
</feature>
<feature type="compositionally biased region" description="Low complexity" evidence="5">
    <location>
        <begin position="423"/>
        <end position="438"/>
    </location>
</feature>
<evidence type="ECO:0000313" key="7">
    <source>
        <dbReference type="EMBL" id="KAJ1928398.1"/>
    </source>
</evidence>
<proteinExistence type="predicted"/>
<dbReference type="InterPro" id="IPR019787">
    <property type="entry name" value="Znf_PHD-finger"/>
</dbReference>
<dbReference type="PROSITE" id="PS01359">
    <property type="entry name" value="ZF_PHD_1"/>
    <property type="match status" value="1"/>
</dbReference>
<gene>
    <name evidence="7" type="ORF">IWQ60_002063</name>
</gene>
<keyword evidence="3" id="KW-0862">Zinc</keyword>
<dbReference type="OrthoDB" id="20839at2759"/>
<dbReference type="Proteomes" id="UP001150569">
    <property type="component" value="Unassembled WGS sequence"/>
</dbReference>
<dbReference type="PANTHER" id="PTHR13793:SF107">
    <property type="entry name" value="BROMODOMAIN-CONTAINING PROTEIN HOMOLOG"/>
    <property type="match status" value="1"/>
</dbReference>
<dbReference type="Pfam" id="PF13831">
    <property type="entry name" value="PHD_2"/>
    <property type="match status" value="1"/>
</dbReference>
<feature type="region of interest" description="Disordered" evidence="5">
    <location>
        <begin position="1"/>
        <end position="114"/>
    </location>
</feature>
<feature type="compositionally biased region" description="Pro residues" evidence="5">
    <location>
        <begin position="445"/>
        <end position="471"/>
    </location>
</feature>
<keyword evidence="2 4" id="KW-0863">Zinc-finger</keyword>
<dbReference type="PANTHER" id="PTHR13793">
    <property type="entry name" value="PHD FINGER PROTEINS"/>
    <property type="match status" value="1"/>
</dbReference>
<evidence type="ECO:0000313" key="8">
    <source>
        <dbReference type="Proteomes" id="UP001150569"/>
    </source>
</evidence>
<feature type="compositionally biased region" description="Polar residues" evidence="5">
    <location>
        <begin position="746"/>
        <end position="755"/>
    </location>
</feature>